<dbReference type="KEGG" id="uvi:66068741"/>
<accession>A0A8E5HYN4</accession>
<gene>
    <name evidence="1" type="ORF">UV8b_07964</name>
</gene>
<sequence>MGNRSGSHVSIPYMVFHAATITRRIDARQQPCPEYPLSRAKGQCQAEDLPTGPQKFFPPPCYDLQGSNTTHKLPPRHRVLPIPLSATGPSHLSSSDPESYLKSLELSAPHRIAGCLPIL</sequence>
<evidence type="ECO:0000313" key="1">
    <source>
        <dbReference type="EMBL" id="QUC23723.1"/>
    </source>
</evidence>
<evidence type="ECO:0000313" key="2">
    <source>
        <dbReference type="Proteomes" id="UP000027002"/>
    </source>
</evidence>
<dbReference type="EMBL" id="CP072759">
    <property type="protein sequence ID" value="QUC23723.1"/>
    <property type="molecule type" value="Genomic_DNA"/>
</dbReference>
<name>A0A8E5HYN4_USTVR</name>
<dbReference type="GeneID" id="66068741"/>
<dbReference type="RefSeq" id="XP_043001396.1">
    <property type="nucleotide sequence ID" value="XM_043145461.1"/>
</dbReference>
<proteinExistence type="predicted"/>
<dbReference type="Proteomes" id="UP000027002">
    <property type="component" value="Chromosome 7"/>
</dbReference>
<organism evidence="1 2">
    <name type="scientific">Ustilaginoidea virens</name>
    <name type="common">Rice false smut fungus</name>
    <name type="synonym">Villosiclava virens</name>
    <dbReference type="NCBI Taxonomy" id="1159556"/>
    <lineage>
        <taxon>Eukaryota</taxon>
        <taxon>Fungi</taxon>
        <taxon>Dikarya</taxon>
        <taxon>Ascomycota</taxon>
        <taxon>Pezizomycotina</taxon>
        <taxon>Sordariomycetes</taxon>
        <taxon>Hypocreomycetidae</taxon>
        <taxon>Hypocreales</taxon>
        <taxon>Clavicipitaceae</taxon>
        <taxon>Ustilaginoidea</taxon>
    </lineage>
</organism>
<reference evidence="1" key="1">
    <citation type="submission" date="2020-03" db="EMBL/GenBank/DDBJ databases">
        <title>A mixture of massive structural variations and highly conserved coding sequences in Ustilaginoidea virens genome.</title>
        <authorList>
            <person name="Zhang K."/>
            <person name="Zhao Z."/>
            <person name="Zhang Z."/>
            <person name="Li Y."/>
            <person name="Hsiang T."/>
            <person name="Sun W."/>
        </authorList>
    </citation>
    <scope>NUCLEOTIDE SEQUENCE</scope>
    <source>
        <strain evidence="1">UV-8b</strain>
    </source>
</reference>
<protein>
    <submittedName>
        <fullName evidence="1">Uncharacterized protein</fullName>
    </submittedName>
</protein>
<keyword evidence="2" id="KW-1185">Reference proteome</keyword>
<dbReference type="AlphaFoldDB" id="A0A8E5HYN4"/>